<dbReference type="RefSeq" id="WP_283239386.1">
    <property type="nucleotide sequence ID" value="NZ_JASGBP010000005.1"/>
</dbReference>
<name>A0ABT6XRJ2_9FLAO</name>
<protein>
    <submittedName>
        <fullName evidence="2">UDP-4-amino-4, 6-dideoxy-N-acetyl-beta-L-altrosamine N-acetyltransferase</fullName>
        <ecNumber evidence="2">2.3.1.202</ecNumber>
    </submittedName>
</protein>
<dbReference type="InterPro" id="IPR000182">
    <property type="entry name" value="GNAT_dom"/>
</dbReference>
<sequence length="180" mass="21002">MSDITLRLLTADDIEMVRNWRNSPDVAPYMYNEAHITAEQQVKWFEKISNENNSVYWIIEYEGKKLGLASLTGIDRTLSSCYWAFYLGDLSVRGGGIGAKIEYNVLDYVFNELKLNKLRCEVFVTNDKVIKMHEKFGFRREAYYREHCVKNGQKLDVVGLAMLQSEWATMREIMKTKIYG</sequence>
<dbReference type="Pfam" id="PF13302">
    <property type="entry name" value="Acetyltransf_3"/>
    <property type="match status" value="1"/>
</dbReference>
<dbReference type="SUPFAM" id="SSF55729">
    <property type="entry name" value="Acyl-CoA N-acyltransferases (Nat)"/>
    <property type="match status" value="1"/>
</dbReference>
<dbReference type="NCBIfam" id="TIGR03585">
    <property type="entry name" value="PseH"/>
    <property type="match status" value="1"/>
</dbReference>
<keyword evidence="2" id="KW-0012">Acyltransferase</keyword>
<feature type="domain" description="N-acetyltransferase" evidence="1">
    <location>
        <begin position="4"/>
        <end position="156"/>
    </location>
</feature>
<comment type="caution">
    <text evidence="2">The sequence shown here is derived from an EMBL/GenBank/DDBJ whole genome shotgun (WGS) entry which is preliminary data.</text>
</comment>
<dbReference type="InterPro" id="IPR020036">
    <property type="entry name" value="PseH"/>
</dbReference>
<dbReference type="PROSITE" id="PS51186">
    <property type="entry name" value="GNAT"/>
    <property type="match status" value="1"/>
</dbReference>
<accession>A0ABT6XRJ2</accession>
<keyword evidence="3" id="KW-1185">Reference proteome</keyword>
<evidence type="ECO:0000313" key="3">
    <source>
        <dbReference type="Proteomes" id="UP001230035"/>
    </source>
</evidence>
<dbReference type="Proteomes" id="UP001230035">
    <property type="component" value="Unassembled WGS sequence"/>
</dbReference>
<proteinExistence type="predicted"/>
<gene>
    <name evidence="2" type="primary">pseH</name>
    <name evidence="2" type="ORF">QHT84_09825</name>
</gene>
<evidence type="ECO:0000259" key="1">
    <source>
        <dbReference type="PROSITE" id="PS51186"/>
    </source>
</evidence>
<keyword evidence="2" id="KW-0808">Transferase</keyword>
<dbReference type="EMBL" id="JASGBP010000005">
    <property type="protein sequence ID" value="MDI9257711.1"/>
    <property type="molecule type" value="Genomic_DNA"/>
</dbReference>
<reference evidence="2 3" key="1">
    <citation type="submission" date="2023-05" db="EMBL/GenBank/DDBJ databases">
        <title>Flavobacterium sedimenti sp. nov., isolated from the sediment.</title>
        <authorList>
            <person name="Wu N."/>
        </authorList>
    </citation>
    <scope>NUCLEOTIDE SEQUENCE [LARGE SCALE GENOMIC DNA]</scope>
    <source>
        <strain evidence="2 3">YZ-48</strain>
    </source>
</reference>
<dbReference type="GO" id="GO:0016746">
    <property type="term" value="F:acyltransferase activity"/>
    <property type="evidence" value="ECO:0007669"/>
    <property type="project" value="UniProtKB-KW"/>
</dbReference>
<dbReference type="Gene3D" id="3.40.630.30">
    <property type="match status" value="1"/>
</dbReference>
<dbReference type="PANTHER" id="PTHR43415">
    <property type="entry name" value="SPERMIDINE N(1)-ACETYLTRANSFERASE"/>
    <property type="match status" value="1"/>
</dbReference>
<organism evidence="2 3">
    <name type="scientific">Flavobacterium sedimenticola</name>
    <dbReference type="NCBI Taxonomy" id="3043286"/>
    <lineage>
        <taxon>Bacteria</taxon>
        <taxon>Pseudomonadati</taxon>
        <taxon>Bacteroidota</taxon>
        <taxon>Flavobacteriia</taxon>
        <taxon>Flavobacteriales</taxon>
        <taxon>Flavobacteriaceae</taxon>
        <taxon>Flavobacterium</taxon>
    </lineage>
</organism>
<dbReference type="EC" id="2.3.1.202" evidence="2"/>
<dbReference type="InterPro" id="IPR016181">
    <property type="entry name" value="Acyl_CoA_acyltransferase"/>
</dbReference>
<evidence type="ECO:0000313" key="2">
    <source>
        <dbReference type="EMBL" id="MDI9257711.1"/>
    </source>
</evidence>
<dbReference type="PANTHER" id="PTHR43415:SF3">
    <property type="entry name" value="GNAT-FAMILY ACETYLTRANSFERASE"/>
    <property type="match status" value="1"/>
</dbReference>